<evidence type="ECO:0000313" key="27">
    <source>
        <dbReference type="Proteomes" id="UP000494040"/>
    </source>
</evidence>
<dbReference type="GO" id="GO:0005694">
    <property type="term" value="C:chromosome"/>
    <property type="evidence" value="ECO:0007669"/>
    <property type="project" value="UniProtKB-SubCell"/>
</dbReference>
<dbReference type="OrthoDB" id="410104at2759"/>
<feature type="binding site" evidence="25">
    <location>
        <position position="72"/>
    </location>
    <ligand>
        <name>Mg(2+)</name>
        <dbReference type="ChEBI" id="CHEBI:18420"/>
        <label>1</label>
    </ligand>
</feature>
<feature type="binding site" evidence="25">
    <location>
        <position position="306"/>
    </location>
    <ligand>
        <name>Mg(2+)</name>
        <dbReference type="ChEBI" id="CHEBI:18420"/>
        <label>1</label>
    </ligand>
</feature>
<dbReference type="GO" id="GO:0140290">
    <property type="term" value="P:peptidyl-serine ADP-deribosylation"/>
    <property type="evidence" value="ECO:0007669"/>
    <property type="project" value="UniProtKB-ARBA"/>
</dbReference>
<evidence type="ECO:0000256" key="3">
    <source>
        <dbReference type="ARBA" id="ARBA00004305"/>
    </source>
</evidence>
<dbReference type="PANTHER" id="PTHR16222">
    <property type="entry name" value="ADP-RIBOSYLGLYCOHYDROLASE"/>
    <property type="match status" value="1"/>
</dbReference>
<protein>
    <recommendedName>
        <fullName evidence="17">ADP-ribosylhydrolase ARH3</fullName>
        <ecNumber evidence="7">3.2.1.143</ecNumber>
    </recommendedName>
    <alternativeName>
        <fullName evidence="18">ADP-ribose glycohydrolase ARH3</fullName>
    </alternativeName>
    <alternativeName>
        <fullName evidence="19">ADP-ribosylhydrolase 3</fullName>
    </alternativeName>
    <alternativeName>
        <fullName evidence="22">O-acetyl-ADP-ribose deacetylase ARH3</fullName>
    </alternativeName>
    <alternativeName>
        <fullName evidence="23">Poly(ADP-ribose) glycohydrolase ARH3</fullName>
    </alternativeName>
    <alternativeName>
        <fullName evidence="21">[Protein ADP-ribosylarginine] hydrolase-like protein 2</fullName>
    </alternativeName>
    <alternativeName>
        <fullName evidence="20">[Protein ADP-ribosylserine] hydrolase</fullName>
    </alternativeName>
</protein>
<evidence type="ECO:0000256" key="8">
    <source>
        <dbReference type="ARBA" id="ARBA00022454"/>
    </source>
</evidence>
<evidence type="ECO:0000256" key="17">
    <source>
        <dbReference type="ARBA" id="ARBA00041057"/>
    </source>
</evidence>
<evidence type="ECO:0000313" key="26">
    <source>
        <dbReference type="EnsemblMetazoa" id="XP_014261833.1"/>
    </source>
</evidence>
<evidence type="ECO:0000256" key="9">
    <source>
        <dbReference type="ARBA" id="ARBA00022490"/>
    </source>
</evidence>
<keyword evidence="10 25" id="KW-0479">Metal-binding</keyword>
<evidence type="ECO:0000256" key="22">
    <source>
        <dbReference type="ARBA" id="ARBA00043187"/>
    </source>
</evidence>
<dbReference type="GO" id="GO:0006281">
    <property type="term" value="P:DNA repair"/>
    <property type="evidence" value="ECO:0007669"/>
    <property type="project" value="UniProtKB-KW"/>
</dbReference>
<evidence type="ECO:0000256" key="24">
    <source>
        <dbReference type="ARBA" id="ARBA00049015"/>
    </source>
</evidence>
<evidence type="ECO:0000256" key="20">
    <source>
        <dbReference type="ARBA" id="ARBA00042722"/>
    </source>
</evidence>
<keyword evidence="9" id="KW-0963">Cytoplasm</keyword>
<evidence type="ECO:0000256" key="19">
    <source>
        <dbReference type="ARBA" id="ARBA00042471"/>
    </source>
</evidence>
<evidence type="ECO:0000256" key="10">
    <source>
        <dbReference type="ARBA" id="ARBA00022723"/>
    </source>
</evidence>
<dbReference type="OMA" id="HMEHVEA"/>
<evidence type="ECO:0000256" key="1">
    <source>
        <dbReference type="ARBA" id="ARBA00004123"/>
    </source>
</evidence>
<comment type="subunit">
    <text evidence="6">Monomer.</text>
</comment>
<dbReference type="EC" id="3.2.1.143" evidence="7"/>
<dbReference type="InterPro" id="IPR005502">
    <property type="entry name" value="Ribosyl_crysJ1"/>
</dbReference>
<keyword evidence="12" id="KW-0378">Hydrolase</keyword>
<dbReference type="GO" id="GO:0004649">
    <property type="term" value="F:poly(ADP-ribose) glycohydrolase activity"/>
    <property type="evidence" value="ECO:0007669"/>
    <property type="project" value="UniProtKB-EC"/>
</dbReference>
<evidence type="ECO:0000256" key="12">
    <source>
        <dbReference type="ARBA" id="ARBA00022801"/>
    </source>
</evidence>
<keyword evidence="8" id="KW-0158">Chromosome</keyword>
<dbReference type="PANTHER" id="PTHR16222:SF24">
    <property type="entry name" value="ADP-RIBOSYLHYDROLASE ARH3"/>
    <property type="match status" value="1"/>
</dbReference>
<evidence type="ECO:0000256" key="15">
    <source>
        <dbReference type="ARBA" id="ARBA00023204"/>
    </source>
</evidence>
<evidence type="ECO:0000256" key="11">
    <source>
        <dbReference type="ARBA" id="ARBA00022763"/>
    </source>
</evidence>
<comment type="cofactor">
    <cofactor evidence="25">
        <name>Mg(2+)</name>
        <dbReference type="ChEBI" id="CHEBI:18420"/>
    </cofactor>
    <text evidence="25">Binds 2 magnesium ions per subunit.</text>
</comment>
<dbReference type="GO" id="GO:0005634">
    <property type="term" value="C:nucleus"/>
    <property type="evidence" value="ECO:0007669"/>
    <property type="project" value="UniProtKB-SubCell"/>
</dbReference>
<sequence>MTTTIPKMVAVAFDSAVSMSKFRGCMLGALLGDCLGSPYENEESVSKVVLQKYFDKMEGPPFKAPVKKYTDDTAMTKSVAESLIQHGAFDEKDMAKRFITEYFKEPKRGYGPGVVKVFTKLKTNKLEDLWTPAKEQFEGQGSAGNGAAMRIAPVALFCHDNEDLLIDTVTKSAKLTHTHPLGINGAILQALAIKHSYNHDPKTPIDVDKFSTYLLEKMTALEDNNSMSDNEEECYKTQLEIVQKLLKVGEVCDDEVVQALGNNALAIFSVPTAIYCFLRSLRPINKIDTDNPFRRCIQYSISLGGDTDTIASMAGAISGAYHGDELINSSLKSQCEADAYVQELADNLHHVKFG</sequence>
<dbReference type="EnsemblMetazoa" id="XM_014406347.2">
    <property type="protein sequence ID" value="XP_014261833.1"/>
    <property type="gene ID" value="LOC106673949"/>
</dbReference>
<dbReference type="Proteomes" id="UP000494040">
    <property type="component" value="Unassembled WGS sequence"/>
</dbReference>
<keyword evidence="16" id="KW-0539">Nucleus</keyword>
<comment type="similarity">
    <text evidence="5">Belongs to the ADP-ribosylglycohydrolase family.</text>
</comment>
<feature type="binding site" evidence="25">
    <location>
        <position position="308"/>
    </location>
    <ligand>
        <name>Mg(2+)</name>
        <dbReference type="ChEBI" id="CHEBI:18420"/>
        <label>1</label>
    </ligand>
</feature>
<keyword evidence="14" id="KW-0496">Mitochondrion</keyword>
<dbReference type="SUPFAM" id="SSF101478">
    <property type="entry name" value="ADP-ribosylglycohydrolase"/>
    <property type="match status" value="1"/>
</dbReference>
<evidence type="ECO:0000256" key="4">
    <source>
        <dbReference type="ARBA" id="ARBA00004496"/>
    </source>
</evidence>
<comment type="catalytic activity">
    <reaction evidence="24">
        <text>alpha-NAD(+) + H2O = ADP-D-ribose + nicotinamide + H(+)</text>
        <dbReference type="Rhea" id="RHEA:68792"/>
        <dbReference type="ChEBI" id="CHEBI:15377"/>
        <dbReference type="ChEBI" id="CHEBI:15378"/>
        <dbReference type="ChEBI" id="CHEBI:17154"/>
        <dbReference type="ChEBI" id="CHEBI:57967"/>
        <dbReference type="ChEBI" id="CHEBI:77017"/>
    </reaction>
</comment>
<evidence type="ECO:0000256" key="5">
    <source>
        <dbReference type="ARBA" id="ARBA00010702"/>
    </source>
</evidence>
<feature type="binding site" evidence="25">
    <location>
        <position position="70"/>
    </location>
    <ligand>
        <name>Mg(2+)</name>
        <dbReference type="ChEBI" id="CHEBI:18420"/>
        <label>1</label>
    </ligand>
</feature>
<name>A0A8I6TLG9_CIMLE</name>
<reference evidence="26" key="1">
    <citation type="submission" date="2022-01" db="UniProtKB">
        <authorList>
            <consortium name="EnsemblMetazoa"/>
        </authorList>
    </citation>
    <scope>IDENTIFICATION</scope>
</reference>
<evidence type="ECO:0000256" key="23">
    <source>
        <dbReference type="ARBA" id="ARBA00043193"/>
    </source>
</evidence>
<evidence type="ECO:0000256" key="13">
    <source>
        <dbReference type="ARBA" id="ARBA00022842"/>
    </source>
</evidence>
<evidence type="ECO:0000256" key="7">
    <source>
        <dbReference type="ARBA" id="ARBA00012255"/>
    </source>
</evidence>
<evidence type="ECO:0000256" key="14">
    <source>
        <dbReference type="ARBA" id="ARBA00023128"/>
    </source>
</evidence>
<evidence type="ECO:0000256" key="16">
    <source>
        <dbReference type="ARBA" id="ARBA00023242"/>
    </source>
</evidence>
<dbReference type="InterPro" id="IPR036705">
    <property type="entry name" value="Ribosyl_crysJ1_sf"/>
</dbReference>
<dbReference type="KEGG" id="clec:106673949"/>
<proteinExistence type="inferred from homology"/>
<dbReference type="AlphaFoldDB" id="A0A8I6TLG9"/>
<keyword evidence="13 25" id="KW-0460">Magnesium</keyword>
<dbReference type="GO" id="GO:0046872">
    <property type="term" value="F:metal ion binding"/>
    <property type="evidence" value="ECO:0007669"/>
    <property type="project" value="UniProtKB-KW"/>
</dbReference>
<evidence type="ECO:0000256" key="18">
    <source>
        <dbReference type="ARBA" id="ARBA00042398"/>
    </source>
</evidence>
<comment type="subcellular location">
    <subcellularLocation>
        <location evidence="2">Chromosome</location>
    </subcellularLocation>
    <subcellularLocation>
        <location evidence="4">Cytoplasm</location>
    </subcellularLocation>
    <subcellularLocation>
        <location evidence="3">Mitochondrion matrix</location>
    </subcellularLocation>
    <subcellularLocation>
        <location evidence="1">Nucleus</location>
    </subcellularLocation>
</comment>
<keyword evidence="15" id="KW-0234">DNA repair</keyword>
<dbReference type="GO" id="GO:0005759">
    <property type="term" value="C:mitochondrial matrix"/>
    <property type="evidence" value="ECO:0007669"/>
    <property type="project" value="UniProtKB-SubCell"/>
</dbReference>
<dbReference type="Pfam" id="PF03747">
    <property type="entry name" value="ADP_ribosyl_GH"/>
    <property type="match status" value="1"/>
</dbReference>
<evidence type="ECO:0000256" key="2">
    <source>
        <dbReference type="ARBA" id="ARBA00004286"/>
    </source>
</evidence>
<gene>
    <name evidence="26" type="primary">106673949</name>
</gene>
<keyword evidence="11" id="KW-0227">DNA damage</keyword>
<dbReference type="InterPro" id="IPR050792">
    <property type="entry name" value="ADP-ribosylglycohydrolase"/>
</dbReference>
<accession>A0A8I6TLG9</accession>
<organism evidence="26 27">
    <name type="scientific">Cimex lectularius</name>
    <name type="common">Bed bug</name>
    <name type="synonym">Acanthia lectularia</name>
    <dbReference type="NCBI Taxonomy" id="79782"/>
    <lineage>
        <taxon>Eukaryota</taxon>
        <taxon>Metazoa</taxon>
        <taxon>Ecdysozoa</taxon>
        <taxon>Arthropoda</taxon>
        <taxon>Hexapoda</taxon>
        <taxon>Insecta</taxon>
        <taxon>Pterygota</taxon>
        <taxon>Neoptera</taxon>
        <taxon>Paraneoptera</taxon>
        <taxon>Hemiptera</taxon>
        <taxon>Heteroptera</taxon>
        <taxon>Panheteroptera</taxon>
        <taxon>Cimicomorpha</taxon>
        <taxon>Cimicidae</taxon>
        <taxon>Cimex</taxon>
    </lineage>
</organism>
<dbReference type="Gene3D" id="1.10.4080.10">
    <property type="entry name" value="ADP-ribosylation/Crystallin J1"/>
    <property type="match status" value="1"/>
</dbReference>
<evidence type="ECO:0000256" key="25">
    <source>
        <dbReference type="PIRSR" id="PIRSR605502-1"/>
    </source>
</evidence>
<evidence type="ECO:0000256" key="21">
    <source>
        <dbReference type="ARBA" id="ARBA00042850"/>
    </source>
</evidence>
<feature type="binding site" evidence="25">
    <location>
        <position position="309"/>
    </location>
    <ligand>
        <name>Mg(2+)</name>
        <dbReference type="ChEBI" id="CHEBI:18420"/>
        <label>1</label>
    </ligand>
</feature>
<feature type="binding site" evidence="25">
    <location>
        <position position="71"/>
    </location>
    <ligand>
        <name>Mg(2+)</name>
        <dbReference type="ChEBI" id="CHEBI:18420"/>
        <label>1</label>
    </ligand>
</feature>
<evidence type="ECO:0000256" key="6">
    <source>
        <dbReference type="ARBA" id="ARBA00011245"/>
    </source>
</evidence>
<keyword evidence="27" id="KW-1185">Reference proteome</keyword>
<dbReference type="FunFam" id="1.10.4080.10:FF:000001">
    <property type="entry name" value="ADP-ribose glycohydrolase ARH3"/>
    <property type="match status" value="1"/>
</dbReference>